<proteinExistence type="predicted"/>
<gene>
    <name evidence="1" type="ORF">SAMN05444352_10535</name>
</gene>
<dbReference type="RefSeq" id="WP_042120963.1">
    <property type="nucleotide sequence ID" value="NZ_FZOL01000005.1"/>
</dbReference>
<dbReference type="AlphaFoldDB" id="A0A239CT35"/>
<dbReference type="Proteomes" id="UP000198407">
    <property type="component" value="Unassembled WGS sequence"/>
</dbReference>
<dbReference type="EMBL" id="FZOL01000005">
    <property type="protein sequence ID" value="SNS23247.1"/>
    <property type="molecule type" value="Genomic_DNA"/>
</dbReference>
<keyword evidence="2" id="KW-1185">Reference proteome</keyword>
<dbReference type="OrthoDB" id="7014725at2"/>
<sequence>MSDLTGLEISRQTLEAHLKPVLEHYDVKWRGHGVIYVDYEHYNIQTLSLILNDLSRDLGVSSQVISSRLVELGLLNDVRGVQPAKNRVEHIVDSILHRKEKDIDTDMDDFEPDEIYD</sequence>
<organism evidence="1 2">
    <name type="scientific">Pseudomonas japonica</name>
    <dbReference type="NCBI Taxonomy" id="256466"/>
    <lineage>
        <taxon>Bacteria</taxon>
        <taxon>Pseudomonadati</taxon>
        <taxon>Pseudomonadota</taxon>
        <taxon>Gammaproteobacteria</taxon>
        <taxon>Pseudomonadales</taxon>
        <taxon>Pseudomonadaceae</taxon>
        <taxon>Pseudomonas</taxon>
    </lineage>
</organism>
<evidence type="ECO:0000313" key="1">
    <source>
        <dbReference type="EMBL" id="SNS23247.1"/>
    </source>
</evidence>
<reference evidence="2" key="1">
    <citation type="submission" date="2017-06" db="EMBL/GenBank/DDBJ databases">
        <authorList>
            <person name="Varghese N."/>
            <person name="Submissions S."/>
        </authorList>
    </citation>
    <scope>NUCLEOTIDE SEQUENCE [LARGE SCALE GENOMIC DNA]</scope>
    <source>
        <strain evidence="2">DSM 22348</strain>
    </source>
</reference>
<protein>
    <submittedName>
        <fullName evidence="1">Uncharacterized protein</fullName>
    </submittedName>
</protein>
<evidence type="ECO:0000313" key="2">
    <source>
        <dbReference type="Proteomes" id="UP000198407"/>
    </source>
</evidence>
<name>A0A239CT35_9PSED</name>
<accession>A0A239CT35</accession>